<comment type="similarity">
    <text evidence="1">Belongs to the peptidase C40 family.</text>
</comment>
<dbReference type="EMBL" id="FWFZ01000011">
    <property type="protein sequence ID" value="SLN54455.1"/>
    <property type="molecule type" value="Genomic_DNA"/>
</dbReference>
<accession>A0A1Y5T7V3</accession>
<feature type="domain" description="NlpC/P60" evidence="5">
    <location>
        <begin position="1"/>
        <end position="141"/>
    </location>
</feature>
<proteinExistence type="inferred from homology"/>
<dbReference type="GO" id="GO:0006508">
    <property type="term" value="P:proteolysis"/>
    <property type="evidence" value="ECO:0007669"/>
    <property type="project" value="UniProtKB-KW"/>
</dbReference>
<evidence type="ECO:0000259" key="5">
    <source>
        <dbReference type="PROSITE" id="PS51935"/>
    </source>
</evidence>
<evidence type="ECO:0000256" key="2">
    <source>
        <dbReference type="ARBA" id="ARBA00022670"/>
    </source>
</evidence>
<dbReference type="Gene3D" id="3.90.1720.10">
    <property type="entry name" value="endopeptidase domain like (from Nostoc punctiforme)"/>
    <property type="match status" value="1"/>
</dbReference>
<keyword evidence="3" id="KW-0378">Hydrolase</keyword>
<keyword evidence="2" id="KW-0645">Protease</keyword>
<dbReference type="InterPro" id="IPR011929">
    <property type="entry name" value="Phage_pept_NlpC/P60"/>
</dbReference>
<evidence type="ECO:0000256" key="4">
    <source>
        <dbReference type="ARBA" id="ARBA00022807"/>
    </source>
</evidence>
<reference evidence="6 7" key="1">
    <citation type="submission" date="2017-03" db="EMBL/GenBank/DDBJ databases">
        <authorList>
            <person name="Afonso C.L."/>
            <person name="Miller P.J."/>
            <person name="Scott M.A."/>
            <person name="Spackman E."/>
            <person name="Goraichik I."/>
            <person name="Dimitrov K.M."/>
            <person name="Suarez D.L."/>
            <person name="Swayne D.E."/>
        </authorList>
    </citation>
    <scope>NUCLEOTIDE SEQUENCE [LARGE SCALE GENOMIC DNA]</scope>
    <source>
        <strain evidence="6 7">CECT 7023</strain>
    </source>
</reference>
<name>A0A1Y5T7V3_9RHOB</name>
<dbReference type="Proteomes" id="UP000193900">
    <property type="component" value="Unassembled WGS sequence"/>
</dbReference>
<dbReference type="PROSITE" id="PS51935">
    <property type="entry name" value="NLPC_P60"/>
    <property type="match status" value="1"/>
</dbReference>
<dbReference type="RefSeq" id="WP_085879283.1">
    <property type="nucleotide sequence ID" value="NZ_FWFZ01000011.1"/>
</dbReference>
<keyword evidence="7" id="KW-1185">Reference proteome</keyword>
<dbReference type="OrthoDB" id="6058745at2"/>
<protein>
    <recommendedName>
        <fullName evidence="5">NlpC/P60 domain-containing protein</fullName>
    </recommendedName>
</protein>
<dbReference type="SUPFAM" id="SSF54001">
    <property type="entry name" value="Cysteine proteinases"/>
    <property type="match status" value="1"/>
</dbReference>
<evidence type="ECO:0000256" key="1">
    <source>
        <dbReference type="ARBA" id="ARBA00007074"/>
    </source>
</evidence>
<sequence length="149" mass="16395">MTSDPVAIARSWLGTPYRHQASCRGAGCDCLGLIRGIWRELHGREPERVPAYTPDWSEPQGDEALWKAALRHLDARPSGAPEPGDVLLFRMRDGGVAKHLGLASETGAQPRFIHAYDGHGVVETTLSGPWQRRIVARFAFRTPTIEGSL</sequence>
<dbReference type="AlphaFoldDB" id="A0A1Y5T7V3"/>
<dbReference type="InterPro" id="IPR038765">
    <property type="entry name" value="Papain-like_cys_pep_sf"/>
</dbReference>
<dbReference type="InterPro" id="IPR000064">
    <property type="entry name" value="NLP_P60_dom"/>
</dbReference>
<keyword evidence="4" id="KW-0788">Thiol protease</keyword>
<gene>
    <name evidence="6" type="ORF">ROA7023_02438</name>
</gene>
<evidence type="ECO:0000256" key="3">
    <source>
        <dbReference type="ARBA" id="ARBA00022801"/>
    </source>
</evidence>
<evidence type="ECO:0000313" key="6">
    <source>
        <dbReference type="EMBL" id="SLN54455.1"/>
    </source>
</evidence>
<dbReference type="NCBIfam" id="TIGR02219">
    <property type="entry name" value="phage_NlpC_fam"/>
    <property type="match status" value="1"/>
</dbReference>
<organism evidence="6 7">
    <name type="scientific">Roseisalinus antarcticus</name>
    <dbReference type="NCBI Taxonomy" id="254357"/>
    <lineage>
        <taxon>Bacteria</taxon>
        <taxon>Pseudomonadati</taxon>
        <taxon>Pseudomonadota</taxon>
        <taxon>Alphaproteobacteria</taxon>
        <taxon>Rhodobacterales</taxon>
        <taxon>Roseobacteraceae</taxon>
        <taxon>Roseisalinus</taxon>
    </lineage>
</organism>
<dbReference type="GO" id="GO:0008234">
    <property type="term" value="F:cysteine-type peptidase activity"/>
    <property type="evidence" value="ECO:0007669"/>
    <property type="project" value="UniProtKB-KW"/>
</dbReference>
<evidence type="ECO:0000313" key="7">
    <source>
        <dbReference type="Proteomes" id="UP000193900"/>
    </source>
</evidence>
<dbReference type="Pfam" id="PF00877">
    <property type="entry name" value="NLPC_P60"/>
    <property type="match status" value="1"/>
</dbReference>